<keyword evidence="5" id="KW-0804">Transcription</keyword>
<keyword evidence="11" id="KW-0489">Methyltransferase</keyword>
<dbReference type="GO" id="GO:0008168">
    <property type="term" value="F:methyltransferase activity"/>
    <property type="evidence" value="ECO:0007669"/>
    <property type="project" value="UniProtKB-KW"/>
</dbReference>
<dbReference type="GO" id="GO:0000785">
    <property type="term" value="C:chromatin"/>
    <property type="evidence" value="ECO:0007669"/>
    <property type="project" value="TreeGrafter"/>
</dbReference>
<dbReference type="AlphaFoldDB" id="A0A833QHQ6"/>
<reference evidence="11" key="1">
    <citation type="submission" date="2020-01" db="EMBL/GenBank/DDBJ databases">
        <title>Genome sequence of Kobresia littledalei, the first chromosome-level genome in the family Cyperaceae.</title>
        <authorList>
            <person name="Qu G."/>
        </authorList>
    </citation>
    <scope>NUCLEOTIDE SEQUENCE</scope>
    <source>
        <strain evidence="11">C.B.Clarke</strain>
        <tissue evidence="11">Leaf</tissue>
    </source>
</reference>
<keyword evidence="11" id="KW-0808">Transferase</keyword>
<dbReference type="PANTHER" id="PTHR12549:SF64">
    <property type="entry name" value="OS02G0828900 PROTEIN"/>
    <property type="match status" value="1"/>
</dbReference>
<keyword evidence="7" id="KW-0862">Zinc</keyword>
<feature type="region of interest" description="Disordered" evidence="8">
    <location>
        <begin position="50"/>
        <end position="80"/>
    </location>
</feature>
<accession>A0A833QHQ6</accession>
<dbReference type="GO" id="GO:0031490">
    <property type="term" value="F:chromatin DNA binding"/>
    <property type="evidence" value="ECO:0007669"/>
    <property type="project" value="TreeGrafter"/>
</dbReference>
<dbReference type="GO" id="GO:0006357">
    <property type="term" value="P:regulation of transcription by RNA polymerase II"/>
    <property type="evidence" value="ECO:0007669"/>
    <property type="project" value="TreeGrafter"/>
</dbReference>
<organism evidence="11 12">
    <name type="scientific">Carex littledalei</name>
    <dbReference type="NCBI Taxonomy" id="544730"/>
    <lineage>
        <taxon>Eukaryota</taxon>
        <taxon>Viridiplantae</taxon>
        <taxon>Streptophyta</taxon>
        <taxon>Embryophyta</taxon>
        <taxon>Tracheophyta</taxon>
        <taxon>Spermatophyta</taxon>
        <taxon>Magnoliopsida</taxon>
        <taxon>Liliopsida</taxon>
        <taxon>Poales</taxon>
        <taxon>Cyperaceae</taxon>
        <taxon>Cyperoideae</taxon>
        <taxon>Cariceae</taxon>
        <taxon>Carex</taxon>
        <taxon>Carex subgen. Euthyceras</taxon>
    </lineage>
</organism>
<keyword evidence="6" id="KW-0539">Nucleus</keyword>
<dbReference type="PROSITE" id="PS51184">
    <property type="entry name" value="JMJC"/>
    <property type="match status" value="1"/>
</dbReference>
<dbReference type="Proteomes" id="UP000623129">
    <property type="component" value="Unassembled WGS sequence"/>
</dbReference>
<dbReference type="GO" id="GO:0032259">
    <property type="term" value="P:methylation"/>
    <property type="evidence" value="ECO:0007669"/>
    <property type="project" value="UniProtKB-KW"/>
</dbReference>
<dbReference type="Pfam" id="PF02373">
    <property type="entry name" value="JmjC"/>
    <property type="match status" value="1"/>
</dbReference>
<dbReference type="InterPro" id="IPR003347">
    <property type="entry name" value="JmjC_dom"/>
</dbReference>
<feature type="region of interest" description="Disordered" evidence="8">
    <location>
        <begin position="782"/>
        <end position="805"/>
    </location>
</feature>
<gene>
    <name evidence="11" type="ORF">FCM35_KLT08295</name>
</gene>
<feature type="compositionally biased region" description="Polar residues" evidence="8">
    <location>
        <begin position="726"/>
        <end position="751"/>
    </location>
</feature>
<comment type="subcellular location">
    <subcellularLocation>
        <location evidence="1">Nucleus</location>
    </subcellularLocation>
</comment>
<dbReference type="InterPro" id="IPR045109">
    <property type="entry name" value="LSDs-like"/>
</dbReference>
<dbReference type="SUPFAM" id="SSF51197">
    <property type="entry name" value="Clavaminate synthase-like"/>
    <property type="match status" value="1"/>
</dbReference>
<feature type="region of interest" description="Disordered" evidence="8">
    <location>
        <begin position="709"/>
        <end position="751"/>
    </location>
</feature>
<proteinExistence type="inferred from homology"/>
<evidence type="ECO:0000256" key="6">
    <source>
        <dbReference type="ARBA" id="ARBA00023242"/>
    </source>
</evidence>
<dbReference type="GO" id="GO:0032454">
    <property type="term" value="F:histone H3K9 demethylase activity"/>
    <property type="evidence" value="ECO:0007669"/>
    <property type="project" value="InterPro"/>
</dbReference>
<dbReference type="InterPro" id="IPR018866">
    <property type="entry name" value="Znf-4CXXC_R1"/>
</dbReference>
<dbReference type="PROSITE" id="PS50089">
    <property type="entry name" value="ZF_RING_2"/>
    <property type="match status" value="1"/>
</dbReference>
<dbReference type="PANTHER" id="PTHR12549">
    <property type="entry name" value="JMJC DOMAIN-CONTAINING HISTONE DEMETHYLATION PROTEIN"/>
    <property type="match status" value="1"/>
</dbReference>
<dbReference type="SMART" id="SM00558">
    <property type="entry name" value="JmjC"/>
    <property type="match status" value="1"/>
</dbReference>
<dbReference type="InterPro" id="IPR001841">
    <property type="entry name" value="Znf_RING"/>
</dbReference>
<evidence type="ECO:0000256" key="7">
    <source>
        <dbReference type="PROSITE-ProRule" id="PRU00175"/>
    </source>
</evidence>
<name>A0A833QHQ6_9POAL</name>
<dbReference type="OrthoDB" id="1667110at2759"/>
<evidence type="ECO:0000256" key="3">
    <source>
        <dbReference type="ARBA" id="ARBA00022723"/>
    </source>
</evidence>
<dbReference type="EMBL" id="SWLB01000018">
    <property type="protein sequence ID" value="KAF3326665.1"/>
    <property type="molecule type" value="Genomic_DNA"/>
</dbReference>
<dbReference type="Gene3D" id="2.60.120.650">
    <property type="entry name" value="Cupin"/>
    <property type="match status" value="1"/>
</dbReference>
<dbReference type="GO" id="GO:0000118">
    <property type="term" value="C:histone deacetylase complex"/>
    <property type="evidence" value="ECO:0007669"/>
    <property type="project" value="TreeGrafter"/>
</dbReference>
<evidence type="ECO:0000256" key="5">
    <source>
        <dbReference type="ARBA" id="ARBA00023163"/>
    </source>
</evidence>
<comment type="caution">
    <text evidence="11">The sequence shown here is derived from an EMBL/GenBank/DDBJ whole genome shotgun (WGS) entry which is preliminary data.</text>
</comment>
<dbReference type="GO" id="GO:0008270">
    <property type="term" value="F:zinc ion binding"/>
    <property type="evidence" value="ECO:0007669"/>
    <property type="project" value="UniProtKB-KW"/>
</dbReference>
<keyword evidence="3" id="KW-0479">Metal-binding</keyword>
<evidence type="ECO:0000259" key="9">
    <source>
        <dbReference type="PROSITE" id="PS50089"/>
    </source>
</evidence>
<evidence type="ECO:0000256" key="1">
    <source>
        <dbReference type="ARBA" id="ARBA00004123"/>
    </source>
</evidence>
<dbReference type="FunFam" id="2.60.120.650:FF:000033">
    <property type="entry name" value="Transcription factor jumonji (JmjC) domain-containing protein"/>
    <property type="match status" value="1"/>
</dbReference>
<sequence>MERPNVRVSDKTWVESGECEKMDLKSKDRGEGSFRERERKVFEKKEAIIADERQERDGQSRDASKERLVPGKRKRTQVKKEDFVQLGGDDDLSVSDKEKDEVLNVRKRRVRKLQNQVSNLQGSSNEVVTNGNSEKIHKSGMRAAKAKRKNSDENMDATCLKKKKTPLKGDDALMCHQCQRNDKGRVVWCKSCQKKRFCIPCINRWYPNVPEEEFAAKCPVCRKNCNCKSCLRMKGLPEPQKKEISESDQYRYYCYILHLLLPWLKEFQREQKAEKEIEAKIQGMPVSELEIQVAACWKDERVYCDRCRTSIIDFHRSCPKCSFDLCLRCCAELRAGCVPGGKEVEIQHYEDRGKKYIFGEISGSQKHNEKSSRSQAPQNFHCKVESNNKDENCCFNWKANENDSIPCAPEELGGCGGSNLELKCMHPEKFVSELESKAENIVQEKDFSGSLFSTDPCACFSSSGAVQREVKNLRRAADREGSRDNYIYCPTANDAMQDCGLAHFQTHWARGEPVIVRNVLEQTSGLSWEPMVMWRALRERTNGKVDSEQFSVKAIDCLDLCEVEINIHMFFTGYDKGRCHTNGWPEMLKLKDWPPASSFDKRLPRHGSEVITALPLPEYTDPRYGPLNLAVKLPEDIIKPDLGPKTYIAYGLREELGRGDSVTKLHCDMSDAINVLTHTTELKPSDYPMERIMKLKKKQLKQDVDELQLHASPVSRNSEATDTRENSCTTVVSSAQVQEEATTSKSPVGLTSQEEMVNISDRQMEPNRQQLDLARINEELKEADSEHNRSGSLATFGPGETSDEGEMKVEYGGALWDIFRREDVPKLSEFLMKHSGEFRHIYCNPVKQVFHPIHDQTFYLTTEHKRKLKEEYRIEPWTFEQKLGEAVFIPAGCPHQVRNLKSCIKVALDFVSPENVRECIRLTEEFRLLPSEHRAKEDKLEVKKIALHSLGHVVDYLMKNKPREQ</sequence>
<protein>
    <submittedName>
        <fullName evidence="11">Lysine-specific demethylase JMJ25</fullName>
    </submittedName>
</protein>
<evidence type="ECO:0000256" key="2">
    <source>
        <dbReference type="ARBA" id="ARBA00006801"/>
    </source>
</evidence>
<keyword evidence="7" id="KW-0863">Zinc-finger</keyword>
<dbReference type="Pfam" id="PF10497">
    <property type="entry name" value="zf-4CXXC_R1"/>
    <property type="match status" value="1"/>
</dbReference>
<evidence type="ECO:0000313" key="12">
    <source>
        <dbReference type="Proteomes" id="UP000623129"/>
    </source>
</evidence>
<evidence type="ECO:0000256" key="8">
    <source>
        <dbReference type="SAM" id="MobiDB-lite"/>
    </source>
</evidence>
<feature type="compositionally biased region" description="Basic and acidic residues" evidence="8">
    <location>
        <begin position="50"/>
        <end position="69"/>
    </location>
</feature>
<comment type="similarity">
    <text evidence="2">Belongs to the JARID1 histone demethylase family.</text>
</comment>
<dbReference type="GO" id="GO:0003712">
    <property type="term" value="F:transcription coregulator activity"/>
    <property type="evidence" value="ECO:0007669"/>
    <property type="project" value="TreeGrafter"/>
</dbReference>
<feature type="domain" description="JmjC" evidence="10">
    <location>
        <begin position="622"/>
        <end position="927"/>
    </location>
</feature>
<evidence type="ECO:0000259" key="10">
    <source>
        <dbReference type="PROSITE" id="PS51184"/>
    </source>
</evidence>
<evidence type="ECO:0000313" key="11">
    <source>
        <dbReference type="EMBL" id="KAF3326665.1"/>
    </source>
</evidence>
<keyword evidence="12" id="KW-1185">Reference proteome</keyword>
<evidence type="ECO:0000256" key="4">
    <source>
        <dbReference type="ARBA" id="ARBA00023015"/>
    </source>
</evidence>
<feature type="domain" description="RING-type" evidence="9">
    <location>
        <begin position="175"/>
        <end position="222"/>
    </location>
</feature>
<keyword evidence="4" id="KW-0805">Transcription regulation</keyword>